<proteinExistence type="predicted"/>
<keyword evidence="2" id="KW-1185">Reference proteome</keyword>
<comment type="caution">
    <text evidence="1">The sequence shown here is derived from an EMBL/GenBank/DDBJ whole genome shotgun (WGS) entry which is preliminary data.</text>
</comment>
<dbReference type="PANTHER" id="PTHR43040">
    <property type="entry name" value="RIBONUCLEASE D"/>
    <property type="match status" value="1"/>
</dbReference>
<organism evidence="1 2">
    <name type="scientific">Lasiosphaeria hispida</name>
    <dbReference type="NCBI Taxonomy" id="260671"/>
    <lineage>
        <taxon>Eukaryota</taxon>
        <taxon>Fungi</taxon>
        <taxon>Dikarya</taxon>
        <taxon>Ascomycota</taxon>
        <taxon>Pezizomycotina</taxon>
        <taxon>Sordariomycetes</taxon>
        <taxon>Sordariomycetidae</taxon>
        <taxon>Sordariales</taxon>
        <taxon>Lasiosphaeriaceae</taxon>
        <taxon>Lasiosphaeria</taxon>
    </lineage>
</organism>
<evidence type="ECO:0000313" key="2">
    <source>
        <dbReference type="Proteomes" id="UP001275084"/>
    </source>
</evidence>
<name>A0AAJ0HSJ9_9PEZI</name>
<reference evidence="1" key="1">
    <citation type="journal article" date="2023" name="Mol. Phylogenet. Evol.">
        <title>Genome-scale phylogeny and comparative genomics of the fungal order Sordariales.</title>
        <authorList>
            <person name="Hensen N."/>
            <person name="Bonometti L."/>
            <person name="Westerberg I."/>
            <person name="Brannstrom I.O."/>
            <person name="Guillou S."/>
            <person name="Cros-Aarteil S."/>
            <person name="Calhoun S."/>
            <person name="Haridas S."/>
            <person name="Kuo A."/>
            <person name="Mondo S."/>
            <person name="Pangilinan J."/>
            <person name="Riley R."/>
            <person name="LaButti K."/>
            <person name="Andreopoulos B."/>
            <person name="Lipzen A."/>
            <person name="Chen C."/>
            <person name="Yan M."/>
            <person name="Daum C."/>
            <person name="Ng V."/>
            <person name="Clum A."/>
            <person name="Steindorff A."/>
            <person name="Ohm R.A."/>
            <person name="Martin F."/>
            <person name="Silar P."/>
            <person name="Natvig D.O."/>
            <person name="Lalanne C."/>
            <person name="Gautier V."/>
            <person name="Ament-Velasquez S.L."/>
            <person name="Kruys A."/>
            <person name="Hutchinson M.I."/>
            <person name="Powell A.J."/>
            <person name="Barry K."/>
            <person name="Miller A.N."/>
            <person name="Grigoriev I.V."/>
            <person name="Debuchy R."/>
            <person name="Gladieux P."/>
            <person name="Hiltunen Thoren M."/>
            <person name="Johannesson H."/>
        </authorList>
    </citation>
    <scope>NUCLEOTIDE SEQUENCE</scope>
    <source>
        <strain evidence="1">CBS 955.72</strain>
    </source>
</reference>
<dbReference type="PANTHER" id="PTHR43040:SF1">
    <property type="entry name" value="RIBONUCLEASE D"/>
    <property type="match status" value="1"/>
</dbReference>
<gene>
    <name evidence="1" type="ORF">B0T25DRAFT_515716</name>
</gene>
<sequence length="275" mass="31179">MYPKHTFVDCASSLRSLLKDILHLPASGYKPCLYLRVMPKTHHVSTEHSNSTEVSNSAELPNSIELLNIYVQPWQTAWTVDLYTMQSAAFTTAADDGTTLKSVLESLDNPKYFFDVRNPSHALHRYYGIKLAGVKDVQLMQVAARQHPKKMKFLNSFDKCVAQDVPLSDAQKVQMQRTANGKAVSSFQPTDSNGTFNPLRQRPLPRVIQRDCIEEVLQLAKLRGVYWSKLHNVWRQKVNQATMDRVRESQTPLYDPLSTDAAVPKSFTVRLGKTN</sequence>
<dbReference type="InterPro" id="IPR012337">
    <property type="entry name" value="RNaseH-like_sf"/>
</dbReference>
<dbReference type="AlphaFoldDB" id="A0AAJ0HSJ9"/>
<dbReference type="EMBL" id="JAUIQD010000002">
    <property type="protein sequence ID" value="KAK3360421.1"/>
    <property type="molecule type" value="Genomic_DNA"/>
</dbReference>
<dbReference type="GO" id="GO:0003676">
    <property type="term" value="F:nucleic acid binding"/>
    <property type="evidence" value="ECO:0007669"/>
    <property type="project" value="InterPro"/>
</dbReference>
<dbReference type="SUPFAM" id="SSF53098">
    <property type="entry name" value="Ribonuclease H-like"/>
    <property type="match status" value="1"/>
</dbReference>
<accession>A0AAJ0HSJ9</accession>
<reference evidence="1" key="2">
    <citation type="submission" date="2023-06" db="EMBL/GenBank/DDBJ databases">
        <authorList>
            <consortium name="Lawrence Berkeley National Laboratory"/>
            <person name="Haridas S."/>
            <person name="Hensen N."/>
            <person name="Bonometti L."/>
            <person name="Westerberg I."/>
            <person name="Brannstrom I.O."/>
            <person name="Guillou S."/>
            <person name="Cros-Aarteil S."/>
            <person name="Calhoun S."/>
            <person name="Kuo A."/>
            <person name="Mondo S."/>
            <person name="Pangilinan J."/>
            <person name="Riley R."/>
            <person name="Labutti K."/>
            <person name="Andreopoulos B."/>
            <person name="Lipzen A."/>
            <person name="Chen C."/>
            <person name="Yanf M."/>
            <person name="Daum C."/>
            <person name="Ng V."/>
            <person name="Clum A."/>
            <person name="Steindorff A."/>
            <person name="Ohm R."/>
            <person name="Martin F."/>
            <person name="Silar P."/>
            <person name="Natvig D."/>
            <person name="Lalanne C."/>
            <person name="Gautier V."/>
            <person name="Ament-Velasquez S.L."/>
            <person name="Kruys A."/>
            <person name="Hutchinson M.I."/>
            <person name="Powell A.J."/>
            <person name="Barry K."/>
            <person name="Miller A.N."/>
            <person name="Grigoriev I.V."/>
            <person name="Debuchy R."/>
            <person name="Gladieux P."/>
            <person name="Thoren M.H."/>
            <person name="Johannesson H."/>
        </authorList>
    </citation>
    <scope>NUCLEOTIDE SEQUENCE</scope>
    <source>
        <strain evidence="1">CBS 955.72</strain>
    </source>
</reference>
<dbReference type="InterPro" id="IPR036397">
    <property type="entry name" value="RNaseH_sf"/>
</dbReference>
<evidence type="ECO:0000313" key="1">
    <source>
        <dbReference type="EMBL" id="KAK3360421.1"/>
    </source>
</evidence>
<dbReference type="Gene3D" id="3.30.420.10">
    <property type="entry name" value="Ribonuclease H-like superfamily/Ribonuclease H"/>
    <property type="match status" value="1"/>
</dbReference>
<dbReference type="Proteomes" id="UP001275084">
    <property type="component" value="Unassembled WGS sequence"/>
</dbReference>
<protein>
    <submittedName>
        <fullName evidence="1">Uncharacterized protein</fullName>
    </submittedName>
</protein>